<protein>
    <submittedName>
        <fullName evidence="2">Uncharacterized protein</fullName>
    </submittedName>
</protein>
<accession>A0AA39MIG6</accession>
<sequence>MPQPQTRNNIMPGPRSNQLRESAVYLWMDQIGPQFEQAVLRHQVQNFLCNTYHTWFDMWPEDPQNRLSGEFRLARFEMRKILHVMDLGECWVVHGLIPKPYSGHEWESILDDLVVMADQAWGQRYINALRAHRMKRMRCYPFSLSIGPVASKEVKPWKDMRQHLWEAWMAKFPINFIALTGRYSTKVDESDCHQRKLRCIEAYLLRFGSFTGGHRLDILCQAAIFVDAQSQSMDLSSEEVPPQQTQITMPPIFIPCHSPCLLAHCYTQNSPSHSHRQTEHPITPSPSPPKAALHTSAIFQTPKTPLRTYANHARHRGTNLKYPAEGSQMFLSYPVRKTKISSMHPRGG</sequence>
<reference evidence="2" key="1">
    <citation type="submission" date="2023-06" db="EMBL/GenBank/DDBJ databases">
        <authorList>
            <consortium name="Lawrence Berkeley National Laboratory"/>
            <person name="Ahrendt S."/>
            <person name="Sahu N."/>
            <person name="Indic B."/>
            <person name="Wong-Bajracharya J."/>
            <person name="Merenyi Z."/>
            <person name="Ke H.-M."/>
            <person name="Monk M."/>
            <person name="Kocsube S."/>
            <person name="Drula E."/>
            <person name="Lipzen A."/>
            <person name="Balint B."/>
            <person name="Henrissat B."/>
            <person name="Andreopoulos B."/>
            <person name="Martin F.M."/>
            <person name="Harder C.B."/>
            <person name="Rigling D."/>
            <person name="Ford K.L."/>
            <person name="Foster G.D."/>
            <person name="Pangilinan J."/>
            <person name="Papanicolaou A."/>
            <person name="Barry K."/>
            <person name="LaButti K."/>
            <person name="Viragh M."/>
            <person name="Koriabine M."/>
            <person name="Yan M."/>
            <person name="Riley R."/>
            <person name="Champramary S."/>
            <person name="Plett K.L."/>
            <person name="Tsai I.J."/>
            <person name="Slot J."/>
            <person name="Sipos G."/>
            <person name="Plett J."/>
            <person name="Nagy L.G."/>
            <person name="Grigoriev I.V."/>
        </authorList>
    </citation>
    <scope>NUCLEOTIDE SEQUENCE</scope>
    <source>
        <strain evidence="2">CCBAS 213</strain>
    </source>
</reference>
<dbReference type="Proteomes" id="UP001175211">
    <property type="component" value="Unassembled WGS sequence"/>
</dbReference>
<proteinExistence type="predicted"/>
<dbReference type="AlphaFoldDB" id="A0AA39MIG6"/>
<dbReference type="GeneID" id="85354103"/>
<gene>
    <name evidence="2" type="ORF">EV420DRAFT_1487674</name>
</gene>
<keyword evidence="3" id="KW-1185">Reference proteome</keyword>
<organism evidence="2 3">
    <name type="scientific">Armillaria tabescens</name>
    <name type="common">Ringless honey mushroom</name>
    <name type="synonym">Agaricus tabescens</name>
    <dbReference type="NCBI Taxonomy" id="1929756"/>
    <lineage>
        <taxon>Eukaryota</taxon>
        <taxon>Fungi</taxon>
        <taxon>Dikarya</taxon>
        <taxon>Basidiomycota</taxon>
        <taxon>Agaricomycotina</taxon>
        <taxon>Agaricomycetes</taxon>
        <taxon>Agaricomycetidae</taxon>
        <taxon>Agaricales</taxon>
        <taxon>Marasmiineae</taxon>
        <taxon>Physalacriaceae</taxon>
        <taxon>Desarmillaria</taxon>
    </lineage>
</organism>
<evidence type="ECO:0000256" key="1">
    <source>
        <dbReference type="SAM" id="MobiDB-lite"/>
    </source>
</evidence>
<evidence type="ECO:0000313" key="3">
    <source>
        <dbReference type="Proteomes" id="UP001175211"/>
    </source>
</evidence>
<name>A0AA39MIG6_ARMTA</name>
<evidence type="ECO:0000313" key="2">
    <source>
        <dbReference type="EMBL" id="KAK0436081.1"/>
    </source>
</evidence>
<comment type="caution">
    <text evidence="2">The sequence shown here is derived from an EMBL/GenBank/DDBJ whole genome shotgun (WGS) entry which is preliminary data.</text>
</comment>
<dbReference type="RefSeq" id="XP_060322188.1">
    <property type="nucleotide sequence ID" value="XM_060470555.1"/>
</dbReference>
<dbReference type="EMBL" id="JAUEPS010000132">
    <property type="protein sequence ID" value="KAK0436081.1"/>
    <property type="molecule type" value="Genomic_DNA"/>
</dbReference>
<feature type="region of interest" description="Disordered" evidence="1">
    <location>
        <begin position="271"/>
        <end position="292"/>
    </location>
</feature>